<evidence type="ECO:0000256" key="16">
    <source>
        <dbReference type="SAM" id="SignalP"/>
    </source>
</evidence>
<feature type="chain" id="PRO_5010231618" evidence="16">
    <location>
        <begin position="30"/>
        <end position="718"/>
    </location>
</feature>
<evidence type="ECO:0000256" key="13">
    <source>
        <dbReference type="ARBA" id="ARBA00023237"/>
    </source>
</evidence>
<evidence type="ECO:0000256" key="2">
    <source>
        <dbReference type="ARBA" id="ARBA00009810"/>
    </source>
</evidence>
<dbReference type="GO" id="GO:0009279">
    <property type="term" value="C:cell outer membrane"/>
    <property type="evidence" value="ECO:0007669"/>
    <property type="project" value="UniProtKB-SubCell"/>
</dbReference>
<feature type="signal peptide" evidence="16">
    <location>
        <begin position="1"/>
        <end position="29"/>
    </location>
</feature>
<proteinExistence type="inferred from homology"/>
<comment type="subcellular location">
    <subcellularLocation>
        <location evidence="1 14">Cell outer membrane</location>
        <topology evidence="1 14">Multi-pass membrane protein</topology>
    </subcellularLocation>
</comment>
<dbReference type="PANTHER" id="PTHR32552">
    <property type="entry name" value="FERRICHROME IRON RECEPTOR-RELATED"/>
    <property type="match status" value="1"/>
</dbReference>
<dbReference type="InterPro" id="IPR039426">
    <property type="entry name" value="TonB-dep_rcpt-like"/>
</dbReference>
<evidence type="ECO:0000256" key="14">
    <source>
        <dbReference type="PROSITE-ProRule" id="PRU01360"/>
    </source>
</evidence>
<keyword evidence="5" id="KW-0410">Iron transport</keyword>
<dbReference type="InterPro" id="IPR000531">
    <property type="entry name" value="Beta-barrel_TonB"/>
</dbReference>
<dbReference type="PANTHER" id="PTHR32552:SF68">
    <property type="entry name" value="FERRICHROME OUTER MEMBRANE TRANSPORTER_PHAGE RECEPTOR"/>
    <property type="match status" value="1"/>
</dbReference>
<evidence type="ECO:0000256" key="7">
    <source>
        <dbReference type="ARBA" id="ARBA00022729"/>
    </source>
</evidence>
<dbReference type="SUPFAM" id="SSF56935">
    <property type="entry name" value="Porins"/>
    <property type="match status" value="1"/>
</dbReference>
<gene>
    <name evidence="19" type="ORF">SAMN05216339_10372</name>
</gene>
<sequence length="718" mass="78082">MKSLFKFVYFPVILSLGGAFIPSCVVAQAQENKTELPEIKILTEQIRPGSIEDVATTGSKTDTPSRDIPASIAVVPAAILQEQGVADMNDAMRNVSGIQPHMGGGYGFANAFTSRGLSLSFLRDNLPDGGAQNNYFRTMYDVERIEVLKGPGSALFGVAGPGGVINMITKKPQNKFGLSVGTMLGSFGTTNGYLDVTGAIPYIPKLAGRLITDIEHTNGYRGLERNVVEVSPSFIWRLAPDKTLLIDYNHREIKIKPDNYGILFDANSRIADVSRGTRYYSPFNKTDQTINRLGLTHDWAILDTLSMRTAFAYDARTLELVRNAGGNQFNTMGVSTARTGYQQFDDASYTTLQNEFIWKTATGPVKHTLLGGFEYKNVDIGASRNLYLLPNLSIGGGVVETSLNSHGVSRSPSFDRRISSDQISFYGQDQIDLTDRFKLRLGIRNDLVKYSDKGFQTISGNYQYREIGRTRSLTTYSTGGVYQPAKNLAFYAGYSTGAFINLATESHAVSTAPETSDQIEVGAKATLLDGQADLNVALFQTNRNNYFVTLPGSGGIASQDGKDRSRGVEVSLGVHPINGLSITGTGVWMDPETLSRNVVTNSVLGITRSIYGTRPTGVATYMGNLWATYQIQSGLARGLMFGFGTTYKGSAFADSLNLLKVPSYVIFDAAVSYSIKKVDLAVNVKNLTNKTYYTNPTFVGALPGNPLSVFGSIRLNFN</sequence>
<dbReference type="Proteomes" id="UP000183926">
    <property type="component" value="Unassembled WGS sequence"/>
</dbReference>
<dbReference type="PROSITE" id="PS52016">
    <property type="entry name" value="TONB_DEPENDENT_REC_3"/>
    <property type="match status" value="1"/>
</dbReference>
<evidence type="ECO:0000259" key="17">
    <source>
        <dbReference type="Pfam" id="PF00593"/>
    </source>
</evidence>
<dbReference type="CDD" id="cd01347">
    <property type="entry name" value="ligand_gated_channel"/>
    <property type="match status" value="1"/>
</dbReference>
<keyword evidence="11 14" id="KW-0472">Membrane</keyword>
<keyword evidence="13 14" id="KW-0998">Cell outer membrane</keyword>
<accession>A0A1I7GN85</accession>
<evidence type="ECO:0000256" key="15">
    <source>
        <dbReference type="RuleBase" id="RU003357"/>
    </source>
</evidence>
<dbReference type="Pfam" id="PF00593">
    <property type="entry name" value="TonB_dep_Rec_b-barrel"/>
    <property type="match status" value="1"/>
</dbReference>
<evidence type="ECO:0000259" key="18">
    <source>
        <dbReference type="Pfam" id="PF07715"/>
    </source>
</evidence>
<evidence type="ECO:0000313" key="20">
    <source>
        <dbReference type="Proteomes" id="UP000183926"/>
    </source>
</evidence>
<keyword evidence="9" id="KW-0406">Ion transport</keyword>
<keyword evidence="8" id="KW-0408">Iron</keyword>
<evidence type="ECO:0000256" key="4">
    <source>
        <dbReference type="ARBA" id="ARBA00022452"/>
    </source>
</evidence>
<evidence type="ECO:0000256" key="5">
    <source>
        <dbReference type="ARBA" id="ARBA00022496"/>
    </source>
</evidence>
<evidence type="ECO:0000256" key="1">
    <source>
        <dbReference type="ARBA" id="ARBA00004571"/>
    </source>
</evidence>
<keyword evidence="12" id="KW-0675">Receptor</keyword>
<evidence type="ECO:0000256" key="12">
    <source>
        <dbReference type="ARBA" id="ARBA00023170"/>
    </source>
</evidence>
<keyword evidence="3 14" id="KW-0813">Transport</keyword>
<name>A0A1I7GN85_9PROT</name>
<dbReference type="Gene3D" id="2.40.170.20">
    <property type="entry name" value="TonB-dependent receptor, beta-barrel domain"/>
    <property type="match status" value="1"/>
</dbReference>
<dbReference type="InterPro" id="IPR037066">
    <property type="entry name" value="Plug_dom_sf"/>
</dbReference>
<dbReference type="Gene3D" id="2.170.130.10">
    <property type="entry name" value="TonB-dependent receptor, plug domain"/>
    <property type="match status" value="1"/>
</dbReference>
<evidence type="ECO:0000256" key="3">
    <source>
        <dbReference type="ARBA" id="ARBA00022448"/>
    </source>
</evidence>
<evidence type="ECO:0000256" key="9">
    <source>
        <dbReference type="ARBA" id="ARBA00023065"/>
    </source>
</evidence>
<protein>
    <submittedName>
        <fullName evidence="19">Iron complex outermembrane recepter protein</fullName>
    </submittedName>
</protein>
<evidence type="ECO:0000256" key="6">
    <source>
        <dbReference type="ARBA" id="ARBA00022692"/>
    </source>
</evidence>
<keyword evidence="4 14" id="KW-1134">Transmembrane beta strand</keyword>
<dbReference type="InterPro" id="IPR012910">
    <property type="entry name" value="Plug_dom"/>
</dbReference>
<dbReference type="OrthoDB" id="183532at2"/>
<keyword evidence="7 16" id="KW-0732">Signal</keyword>
<keyword evidence="6 14" id="KW-0812">Transmembrane</keyword>
<reference evidence="19 20" key="1">
    <citation type="submission" date="2016-10" db="EMBL/GenBank/DDBJ databases">
        <authorList>
            <person name="de Groot N.N."/>
        </authorList>
    </citation>
    <scope>NUCLEOTIDE SEQUENCE [LARGE SCALE GENOMIC DNA]</scope>
    <source>
        <strain evidence="19 20">Nm24</strain>
    </source>
</reference>
<evidence type="ECO:0000256" key="10">
    <source>
        <dbReference type="ARBA" id="ARBA00023077"/>
    </source>
</evidence>
<dbReference type="InterPro" id="IPR036942">
    <property type="entry name" value="Beta-barrel_TonB_sf"/>
</dbReference>
<organism evidence="19 20">
    <name type="scientific">Nitrosomonas eutropha</name>
    <dbReference type="NCBI Taxonomy" id="916"/>
    <lineage>
        <taxon>Bacteria</taxon>
        <taxon>Pseudomonadati</taxon>
        <taxon>Pseudomonadota</taxon>
        <taxon>Betaproteobacteria</taxon>
        <taxon>Nitrosomonadales</taxon>
        <taxon>Nitrosomonadaceae</taxon>
        <taxon>Nitrosomonas</taxon>
    </lineage>
</organism>
<evidence type="ECO:0000256" key="8">
    <source>
        <dbReference type="ARBA" id="ARBA00023004"/>
    </source>
</evidence>
<evidence type="ECO:0000313" key="19">
    <source>
        <dbReference type="EMBL" id="SFU49952.1"/>
    </source>
</evidence>
<feature type="domain" description="TonB-dependent receptor-like beta-barrel" evidence="17">
    <location>
        <begin position="260"/>
        <end position="687"/>
    </location>
</feature>
<dbReference type="GO" id="GO:0015344">
    <property type="term" value="F:siderophore uptake transmembrane transporter activity"/>
    <property type="evidence" value="ECO:0007669"/>
    <property type="project" value="TreeGrafter"/>
</dbReference>
<comment type="similarity">
    <text evidence="2 14 15">Belongs to the TonB-dependent receptor family.</text>
</comment>
<dbReference type="AlphaFoldDB" id="A0A1I7GN85"/>
<feature type="domain" description="TonB-dependent receptor plug" evidence="18">
    <location>
        <begin position="65"/>
        <end position="164"/>
    </location>
</feature>
<dbReference type="EMBL" id="FPBL01000003">
    <property type="protein sequence ID" value="SFU49952.1"/>
    <property type="molecule type" value="Genomic_DNA"/>
</dbReference>
<keyword evidence="10 15" id="KW-0798">TonB box</keyword>
<evidence type="ECO:0000256" key="11">
    <source>
        <dbReference type="ARBA" id="ARBA00023136"/>
    </source>
</evidence>
<dbReference type="Pfam" id="PF07715">
    <property type="entry name" value="Plug"/>
    <property type="match status" value="1"/>
</dbReference>